<reference evidence="2" key="2">
    <citation type="submission" date="2020-11" db="EMBL/GenBank/DDBJ databases">
        <authorList>
            <person name="McCartney M.A."/>
            <person name="Auch B."/>
            <person name="Kono T."/>
            <person name="Mallez S."/>
            <person name="Becker A."/>
            <person name="Gohl D.M."/>
            <person name="Silverstein K.A.T."/>
            <person name="Koren S."/>
            <person name="Bechman K.B."/>
            <person name="Herman A."/>
            <person name="Abrahante J.E."/>
            <person name="Garbe J."/>
        </authorList>
    </citation>
    <scope>NUCLEOTIDE SEQUENCE</scope>
    <source>
        <strain evidence="2">Duluth1</strain>
        <tissue evidence="2">Whole animal</tissue>
    </source>
</reference>
<keyword evidence="3" id="KW-1185">Reference proteome</keyword>
<keyword evidence="1" id="KW-0732">Signal</keyword>
<organism evidence="2 3">
    <name type="scientific">Dreissena polymorpha</name>
    <name type="common">Zebra mussel</name>
    <name type="synonym">Mytilus polymorpha</name>
    <dbReference type="NCBI Taxonomy" id="45954"/>
    <lineage>
        <taxon>Eukaryota</taxon>
        <taxon>Metazoa</taxon>
        <taxon>Spiralia</taxon>
        <taxon>Lophotrochozoa</taxon>
        <taxon>Mollusca</taxon>
        <taxon>Bivalvia</taxon>
        <taxon>Autobranchia</taxon>
        <taxon>Heteroconchia</taxon>
        <taxon>Euheterodonta</taxon>
        <taxon>Imparidentia</taxon>
        <taxon>Neoheterodontei</taxon>
        <taxon>Myida</taxon>
        <taxon>Dreissenoidea</taxon>
        <taxon>Dreissenidae</taxon>
        <taxon>Dreissena</taxon>
    </lineage>
</organism>
<protein>
    <submittedName>
        <fullName evidence="2">Uncharacterized protein</fullName>
    </submittedName>
</protein>
<sequence length="69" mass="7546">MVVTYWPLVAGALLGFATRGLGNRVICNPNPSSSMSFYDFNATNIYGNETIQFSMYQGSVLAIINLATY</sequence>
<dbReference type="Proteomes" id="UP000828390">
    <property type="component" value="Unassembled WGS sequence"/>
</dbReference>
<dbReference type="Gene3D" id="3.40.30.10">
    <property type="entry name" value="Glutaredoxin"/>
    <property type="match status" value="1"/>
</dbReference>
<evidence type="ECO:0000313" key="2">
    <source>
        <dbReference type="EMBL" id="KAH3869160.1"/>
    </source>
</evidence>
<proteinExistence type="predicted"/>
<dbReference type="AlphaFoldDB" id="A0A9D4RK51"/>
<name>A0A9D4RK51_DREPO</name>
<evidence type="ECO:0000313" key="3">
    <source>
        <dbReference type="Proteomes" id="UP000828390"/>
    </source>
</evidence>
<gene>
    <name evidence="2" type="ORF">DPMN_032321</name>
</gene>
<feature type="chain" id="PRO_5038461992" evidence="1">
    <location>
        <begin position="23"/>
        <end position="69"/>
    </location>
</feature>
<comment type="caution">
    <text evidence="2">The sequence shown here is derived from an EMBL/GenBank/DDBJ whole genome shotgun (WGS) entry which is preliminary data.</text>
</comment>
<evidence type="ECO:0000256" key="1">
    <source>
        <dbReference type="SAM" id="SignalP"/>
    </source>
</evidence>
<dbReference type="EMBL" id="JAIWYP010000002">
    <property type="protein sequence ID" value="KAH3869160.1"/>
    <property type="molecule type" value="Genomic_DNA"/>
</dbReference>
<reference evidence="2" key="1">
    <citation type="journal article" date="2019" name="bioRxiv">
        <title>The Genome of the Zebra Mussel, Dreissena polymorpha: A Resource for Invasive Species Research.</title>
        <authorList>
            <person name="McCartney M.A."/>
            <person name="Auch B."/>
            <person name="Kono T."/>
            <person name="Mallez S."/>
            <person name="Zhang Y."/>
            <person name="Obille A."/>
            <person name="Becker A."/>
            <person name="Abrahante J.E."/>
            <person name="Garbe J."/>
            <person name="Badalamenti J.P."/>
            <person name="Herman A."/>
            <person name="Mangelson H."/>
            <person name="Liachko I."/>
            <person name="Sullivan S."/>
            <person name="Sone E.D."/>
            <person name="Koren S."/>
            <person name="Silverstein K.A.T."/>
            <person name="Beckman K.B."/>
            <person name="Gohl D.M."/>
        </authorList>
    </citation>
    <scope>NUCLEOTIDE SEQUENCE</scope>
    <source>
        <strain evidence="2">Duluth1</strain>
        <tissue evidence="2">Whole animal</tissue>
    </source>
</reference>
<feature type="signal peptide" evidence="1">
    <location>
        <begin position="1"/>
        <end position="22"/>
    </location>
</feature>
<accession>A0A9D4RK51</accession>